<comment type="similarity">
    <text evidence="1">Belongs to the sigma-70 factor family. ECF subfamily.</text>
</comment>
<dbReference type="PANTHER" id="PTHR43133:SF51">
    <property type="entry name" value="RNA POLYMERASE SIGMA FACTOR"/>
    <property type="match status" value="1"/>
</dbReference>
<accession>A0A1M5UMU8</accession>
<dbReference type="Pfam" id="PF04542">
    <property type="entry name" value="Sigma70_r2"/>
    <property type="match status" value="1"/>
</dbReference>
<dbReference type="AlphaFoldDB" id="A0A1M5UMU8"/>
<dbReference type="InterPro" id="IPR013249">
    <property type="entry name" value="RNA_pol_sigma70_r4_t2"/>
</dbReference>
<keyword evidence="4" id="KW-0804">Transcription</keyword>
<dbReference type="Proteomes" id="UP000184032">
    <property type="component" value="Unassembled WGS sequence"/>
</dbReference>
<evidence type="ECO:0000313" key="8">
    <source>
        <dbReference type="Proteomes" id="UP000184032"/>
    </source>
</evidence>
<dbReference type="OrthoDB" id="9782703at2"/>
<name>A0A1M5UMU8_9FIRM</name>
<dbReference type="SUPFAM" id="SSF88659">
    <property type="entry name" value="Sigma3 and sigma4 domains of RNA polymerase sigma factors"/>
    <property type="match status" value="1"/>
</dbReference>
<evidence type="ECO:0000256" key="3">
    <source>
        <dbReference type="ARBA" id="ARBA00023082"/>
    </source>
</evidence>
<dbReference type="NCBIfam" id="TIGR02937">
    <property type="entry name" value="sigma70-ECF"/>
    <property type="match status" value="1"/>
</dbReference>
<dbReference type="EMBL" id="FQXI01000018">
    <property type="protein sequence ID" value="SHH64188.1"/>
    <property type="molecule type" value="Genomic_DNA"/>
</dbReference>
<dbReference type="GO" id="GO:0016987">
    <property type="term" value="F:sigma factor activity"/>
    <property type="evidence" value="ECO:0007669"/>
    <property type="project" value="UniProtKB-KW"/>
</dbReference>
<evidence type="ECO:0000313" key="7">
    <source>
        <dbReference type="EMBL" id="SHH64188.1"/>
    </source>
</evidence>
<dbReference type="InterPro" id="IPR007627">
    <property type="entry name" value="RNA_pol_sigma70_r2"/>
</dbReference>
<sequence length="162" mass="19704">MEKNEIFRELMLNREDKLYRIAFSYMKNEADSLDVVQDTLLKALLKFDLLEDYTYFDTWVIRILINTCKDHLRKKREYISYEDEIEVESIETEKEETMDLINLLDKLPADERELLYCRYFEDLRVREIAEKLSLKEGTVKSKLSRILSKLRKKVKEENYEIR</sequence>
<protein>
    <submittedName>
        <fullName evidence="7">RNA polymerase sigma-70 factor, ECF subfamily</fullName>
    </submittedName>
</protein>
<dbReference type="InterPro" id="IPR036388">
    <property type="entry name" value="WH-like_DNA-bd_sf"/>
</dbReference>
<evidence type="ECO:0000256" key="1">
    <source>
        <dbReference type="ARBA" id="ARBA00010641"/>
    </source>
</evidence>
<dbReference type="Gene3D" id="1.10.1740.10">
    <property type="match status" value="1"/>
</dbReference>
<dbReference type="CDD" id="cd06171">
    <property type="entry name" value="Sigma70_r4"/>
    <property type="match status" value="1"/>
</dbReference>
<keyword evidence="2" id="KW-0805">Transcription regulation</keyword>
<keyword evidence="8" id="KW-1185">Reference proteome</keyword>
<dbReference type="SUPFAM" id="SSF88946">
    <property type="entry name" value="Sigma2 domain of RNA polymerase sigma factors"/>
    <property type="match status" value="1"/>
</dbReference>
<feature type="domain" description="RNA polymerase sigma-70 region 2" evidence="5">
    <location>
        <begin position="16"/>
        <end position="76"/>
    </location>
</feature>
<dbReference type="InterPro" id="IPR013325">
    <property type="entry name" value="RNA_pol_sigma_r2"/>
</dbReference>
<dbReference type="InterPro" id="IPR039425">
    <property type="entry name" value="RNA_pol_sigma-70-like"/>
</dbReference>
<dbReference type="Gene3D" id="1.10.10.10">
    <property type="entry name" value="Winged helix-like DNA-binding domain superfamily/Winged helix DNA-binding domain"/>
    <property type="match status" value="1"/>
</dbReference>
<dbReference type="PANTHER" id="PTHR43133">
    <property type="entry name" value="RNA POLYMERASE ECF-TYPE SIGMA FACTO"/>
    <property type="match status" value="1"/>
</dbReference>
<dbReference type="GO" id="GO:0006352">
    <property type="term" value="P:DNA-templated transcription initiation"/>
    <property type="evidence" value="ECO:0007669"/>
    <property type="project" value="InterPro"/>
</dbReference>
<organism evidence="7 8">
    <name type="scientific">Anaerosphaera aminiphila DSM 21120</name>
    <dbReference type="NCBI Taxonomy" id="1120995"/>
    <lineage>
        <taxon>Bacteria</taxon>
        <taxon>Bacillati</taxon>
        <taxon>Bacillota</taxon>
        <taxon>Tissierellia</taxon>
        <taxon>Tissierellales</taxon>
        <taxon>Peptoniphilaceae</taxon>
        <taxon>Anaerosphaera</taxon>
    </lineage>
</organism>
<dbReference type="GO" id="GO:0003677">
    <property type="term" value="F:DNA binding"/>
    <property type="evidence" value="ECO:0007669"/>
    <property type="project" value="InterPro"/>
</dbReference>
<proteinExistence type="inferred from homology"/>
<gene>
    <name evidence="7" type="ORF">SAMN02745245_01813</name>
</gene>
<evidence type="ECO:0000256" key="4">
    <source>
        <dbReference type="ARBA" id="ARBA00023163"/>
    </source>
</evidence>
<evidence type="ECO:0000259" key="6">
    <source>
        <dbReference type="Pfam" id="PF08281"/>
    </source>
</evidence>
<evidence type="ECO:0000259" key="5">
    <source>
        <dbReference type="Pfam" id="PF04542"/>
    </source>
</evidence>
<dbReference type="STRING" id="1120995.SAMN02745245_01813"/>
<feature type="domain" description="RNA polymerase sigma factor 70 region 4 type 2" evidence="6">
    <location>
        <begin position="99"/>
        <end position="150"/>
    </location>
</feature>
<dbReference type="InterPro" id="IPR014284">
    <property type="entry name" value="RNA_pol_sigma-70_dom"/>
</dbReference>
<keyword evidence="3" id="KW-0731">Sigma factor</keyword>
<dbReference type="InterPro" id="IPR013324">
    <property type="entry name" value="RNA_pol_sigma_r3/r4-like"/>
</dbReference>
<dbReference type="Pfam" id="PF08281">
    <property type="entry name" value="Sigma70_r4_2"/>
    <property type="match status" value="1"/>
</dbReference>
<reference evidence="7 8" key="1">
    <citation type="submission" date="2016-11" db="EMBL/GenBank/DDBJ databases">
        <authorList>
            <person name="Jaros S."/>
            <person name="Januszkiewicz K."/>
            <person name="Wedrychowicz H."/>
        </authorList>
    </citation>
    <scope>NUCLEOTIDE SEQUENCE [LARGE SCALE GENOMIC DNA]</scope>
    <source>
        <strain evidence="7 8">DSM 21120</strain>
    </source>
</reference>
<dbReference type="RefSeq" id="WP_073185552.1">
    <property type="nucleotide sequence ID" value="NZ_FQXI01000018.1"/>
</dbReference>
<evidence type="ECO:0000256" key="2">
    <source>
        <dbReference type="ARBA" id="ARBA00023015"/>
    </source>
</evidence>